<gene>
    <name evidence="6" type="ORF">RJ639_030250</name>
</gene>
<dbReference type="AlphaFoldDB" id="A0AA89BBW5"/>
<comment type="caution">
    <text evidence="6">The sequence shown here is derived from an EMBL/GenBank/DDBJ whole genome shotgun (WGS) entry which is preliminary data.</text>
</comment>
<protein>
    <recommendedName>
        <fullName evidence="5">Ubiquitin-like protease family profile domain-containing protein</fullName>
    </recommendedName>
</protein>
<evidence type="ECO:0000313" key="7">
    <source>
        <dbReference type="Proteomes" id="UP001188597"/>
    </source>
</evidence>
<dbReference type="EMBL" id="JAVXUP010000155">
    <property type="protein sequence ID" value="KAK3036180.1"/>
    <property type="molecule type" value="Genomic_DNA"/>
</dbReference>
<evidence type="ECO:0000259" key="5">
    <source>
        <dbReference type="PROSITE" id="PS50600"/>
    </source>
</evidence>
<evidence type="ECO:0000313" key="6">
    <source>
        <dbReference type="EMBL" id="KAK3036180.1"/>
    </source>
</evidence>
<keyword evidence="2" id="KW-0645">Protease</keyword>
<sequence>MRLNRNPPGVPRFGKANAHDLCARELEVWDSWQDTLAAIVSEPDPVISIEQYNGWYYRITRRRVAPVRFERGEKYHPRGQIDEHMAYNLVNASFAFFQKLRERKDLVDAMGEELRQQADALAYGCGNFLHQASGQPSGVSPGMGYPGWQPPYVSEGYTDPSGQTSGVSQGYGGPSVPGMGGDWGQPSTMGQAQVPWEDYSVPSFSLLLDSEPQPFSQSQVTQDWGFGHISLSETLPIVPWAGPSTAEGGQYPPVDPPEGVQYPPVDPRGQYRKGHPVKPLKPHKCQIITERYFSGFPRDKALYSVNHPEGMDYTCEWGEMASLAPGSWLDNGVISTYVEILKERGRERLNEYPAVFLVDAFFHSLLVSEWHEWVEQRRKKKLSQWRPSANLRAYLARDSPVSASVADVFLIPFLGESHWYLVCYEPVEKVVSVIDSLHDDTAFMPVLQMYKAQLDSMNIFCAMVNGIRGNPVPARPKLDWRLKKRRPKQPWRNGKSPQSQQFKVRSGTSTVSENKKYVSQETVSKNGVYSSSCESCCTSKPVRTTPFLGRPPERLRDGLFNLSSQGGLNGPRSLGIFCSSRCFKGNIIGPRDLRMPYISCCPLPIAPPFRASKYHSHPVASKSLVPQEKPYWRLADEDVKELQENSFAL</sequence>
<keyword evidence="7" id="KW-1185">Reference proteome</keyword>
<evidence type="ECO:0000256" key="2">
    <source>
        <dbReference type="ARBA" id="ARBA00022670"/>
    </source>
</evidence>
<feature type="region of interest" description="Disordered" evidence="4">
    <location>
        <begin position="483"/>
        <end position="510"/>
    </location>
</feature>
<dbReference type="Proteomes" id="UP001188597">
    <property type="component" value="Unassembled WGS sequence"/>
</dbReference>
<feature type="compositionally biased region" description="Polar residues" evidence="4">
    <location>
        <begin position="495"/>
        <end position="510"/>
    </location>
</feature>
<comment type="similarity">
    <text evidence="1">Belongs to the peptidase C48 family.</text>
</comment>
<dbReference type="InterPro" id="IPR003653">
    <property type="entry name" value="Peptidase_C48_C"/>
</dbReference>
<name>A0AA89BBW5_9ASTE</name>
<proteinExistence type="inferred from homology"/>
<accession>A0AA89BBW5</accession>
<dbReference type="GO" id="GO:0008234">
    <property type="term" value="F:cysteine-type peptidase activity"/>
    <property type="evidence" value="ECO:0007669"/>
    <property type="project" value="InterPro"/>
</dbReference>
<organism evidence="6 7">
    <name type="scientific">Escallonia herrerae</name>
    <dbReference type="NCBI Taxonomy" id="1293975"/>
    <lineage>
        <taxon>Eukaryota</taxon>
        <taxon>Viridiplantae</taxon>
        <taxon>Streptophyta</taxon>
        <taxon>Embryophyta</taxon>
        <taxon>Tracheophyta</taxon>
        <taxon>Spermatophyta</taxon>
        <taxon>Magnoliopsida</taxon>
        <taxon>eudicotyledons</taxon>
        <taxon>Gunneridae</taxon>
        <taxon>Pentapetalae</taxon>
        <taxon>asterids</taxon>
        <taxon>campanulids</taxon>
        <taxon>Escalloniales</taxon>
        <taxon>Escalloniaceae</taxon>
        <taxon>Escallonia</taxon>
    </lineage>
</organism>
<evidence type="ECO:0000256" key="1">
    <source>
        <dbReference type="ARBA" id="ARBA00005234"/>
    </source>
</evidence>
<dbReference type="SUPFAM" id="SSF54001">
    <property type="entry name" value="Cysteine proteinases"/>
    <property type="match status" value="1"/>
</dbReference>
<dbReference type="Pfam" id="PF02902">
    <property type="entry name" value="Peptidase_C48"/>
    <property type="match status" value="1"/>
</dbReference>
<feature type="domain" description="Ubiquitin-like protease family profile" evidence="5">
    <location>
        <begin position="313"/>
        <end position="548"/>
    </location>
</feature>
<dbReference type="Gene3D" id="3.40.395.10">
    <property type="entry name" value="Adenoviral Proteinase, Chain A"/>
    <property type="match status" value="1"/>
</dbReference>
<reference evidence="6" key="1">
    <citation type="submission" date="2022-12" db="EMBL/GenBank/DDBJ databases">
        <title>Draft genome assemblies for two species of Escallonia (Escalloniales).</title>
        <authorList>
            <person name="Chanderbali A."/>
            <person name="Dervinis C."/>
            <person name="Anghel I."/>
            <person name="Soltis D."/>
            <person name="Soltis P."/>
            <person name="Zapata F."/>
        </authorList>
    </citation>
    <scope>NUCLEOTIDE SEQUENCE</scope>
    <source>
        <strain evidence="6">UCBG64.0493</strain>
        <tissue evidence="6">Leaf</tissue>
    </source>
</reference>
<evidence type="ECO:0000256" key="3">
    <source>
        <dbReference type="ARBA" id="ARBA00022801"/>
    </source>
</evidence>
<keyword evidence="3" id="KW-0378">Hydrolase</keyword>
<evidence type="ECO:0000256" key="4">
    <source>
        <dbReference type="SAM" id="MobiDB-lite"/>
    </source>
</evidence>
<dbReference type="InterPro" id="IPR038765">
    <property type="entry name" value="Papain-like_cys_pep_sf"/>
</dbReference>
<dbReference type="GO" id="GO:0006508">
    <property type="term" value="P:proteolysis"/>
    <property type="evidence" value="ECO:0007669"/>
    <property type="project" value="UniProtKB-KW"/>
</dbReference>
<dbReference type="PROSITE" id="PS50600">
    <property type="entry name" value="ULP_PROTEASE"/>
    <property type="match status" value="1"/>
</dbReference>